<dbReference type="Proteomes" id="UP000178419">
    <property type="component" value="Unassembled WGS sequence"/>
</dbReference>
<comment type="caution">
    <text evidence="1">The sequence shown here is derived from an EMBL/GenBank/DDBJ whole genome shotgun (WGS) entry which is preliminary data.</text>
</comment>
<dbReference type="SUPFAM" id="SSF53335">
    <property type="entry name" value="S-adenosyl-L-methionine-dependent methyltransferases"/>
    <property type="match status" value="1"/>
</dbReference>
<dbReference type="Gene3D" id="3.40.50.150">
    <property type="entry name" value="Vaccinia Virus protein VP39"/>
    <property type="match status" value="1"/>
</dbReference>
<evidence type="ECO:0000313" key="1">
    <source>
        <dbReference type="EMBL" id="OGM21118.1"/>
    </source>
</evidence>
<dbReference type="Pfam" id="PF13489">
    <property type="entry name" value="Methyltransf_23"/>
    <property type="match status" value="1"/>
</dbReference>
<dbReference type="CDD" id="cd02440">
    <property type="entry name" value="AdoMet_MTases"/>
    <property type="match status" value="1"/>
</dbReference>
<organism evidence="1 2">
    <name type="scientific">Candidatus Woesebacteria bacterium RIFCSPHIGHO2_01_FULL_38_9</name>
    <dbReference type="NCBI Taxonomy" id="1802492"/>
    <lineage>
        <taxon>Bacteria</taxon>
        <taxon>Candidatus Woeseibacteriota</taxon>
    </lineage>
</organism>
<evidence type="ECO:0000313" key="2">
    <source>
        <dbReference type="Proteomes" id="UP000178419"/>
    </source>
</evidence>
<protein>
    <recommendedName>
        <fullName evidence="3">Methyltransferase type 11 domain-containing protein</fullName>
    </recommendedName>
</protein>
<reference evidence="1 2" key="1">
    <citation type="journal article" date="2016" name="Nat. Commun.">
        <title>Thousands of microbial genomes shed light on interconnected biogeochemical processes in an aquifer system.</title>
        <authorList>
            <person name="Anantharaman K."/>
            <person name="Brown C.T."/>
            <person name="Hug L.A."/>
            <person name="Sharon I."/>
            <person name="Castelle C.J."/>
            <person name="Probst A.J."/>
            <person name="Thomas B.C."/>
            <person name="Singh A."/>
            <person name="Wilkins M.J."/>
            <person name="Karaoz U."/>
            <person name="Brodie E.L."/>
            <person name="Williams K.H."/>
            <person name="Hubbard S.S."/>
            <person name="Banfield J.F."/>
        </authorList>
    </citation>
    <scope>NUCLEOTIDE SEQUENCE [LARGE SCALE GENOMIC DNA]</scope>
</reference>
<accession>A0A1F7Y385</accession>
<dbReference type="PANTHER" id="PTHR43861">
    <property type="entry name" value="TRANS-ACONITATE 2-METHYLTRANSFERASE-RELATED"/>
    <property type="match status" value="1"/>
</dbReference>
<sequence length="227" mass="26284">MDKVGKYTLQIMKLAGWYNNWLFSKIEKELGKEILEVGAGIGNFTELLSKKGKLTAIDINSFYIKDLKVTFKGLSVGYGDAEKGLYFFKNKEFDSVICFNVLEHIKDDRKALKNMFDLLRSNGKLIILIPAHELLFSAFDKSLGHFRRYNKNGIVKKLKDVGFKNISVRYLNWWAALGWFVFFRLTGWKQMPKDEVGIFNRLGRYMLWPEKYFSPPIGLSVLAIAQK</sequence>
<dbReference type="AlphaFoldDB" id="A0A1F7Y385"/>
<gene>
    <name evidence="1" type="ORF">A2714_05615</name>
</gene>
<name>A0A1F7Y385_9BACT</name>
<proteinExistence type="predicted"/>
<dbReference type="GO" id="GO:0008757">
    <property type="term" value="F:S-adenosylmethionine-dependent methyltransferase activity"/>
    <property type="evidence" value="ECO:0007669"/>
    <property type="project" value="InterPro"/>
</dbReference>
<dbReference type="EMBL" id="MGGE01000026">
    <property type="protein sequence ID" value="OGM21118.1"/>
    <property type="molecule type" value="Genomic_DNA"/>
</dbReference>
<evidence type="ECO:0008006" key="3">
    <source>
        <dbReference type="Google" id="ProtNLM"/>
    </source>
</evidence>
<dbReference type="InterPro" id="IPR029063">
    <property type="entry name" value="SAM-dependent_MTases_sf"/>
</dbReference>